<evidence type="ECO:0000256" key="9">
    <source>
        <dbReference type="ARBA" id="ARBA00022857"/>
    </source>
</evidence>
<evidence type="ECO:0000259" key="17">
    <source>
        <dbReference type="PROSITE" id="PS51387"/>
    </source>
</evidence>
<dbReference type="InterPro" id="IPR036635">
    <property type="entry name" value="MurB_C_sf"/>
</dbReference>
<dbReference type="Gene3D" id="3.30.43.10">
    <property type="entry name" value="Uridine Diphospho-n-acetylenolpyruvylglucosamine Reductase, domain 2"/>
    <property type="match status" value="1"/>
</dbReference>
<comment type="similarity">
    <text evidence="16">Belongs to the MurB family.</text>
</comment>
<dbReference type="Gene3D" id="3.90.78.10">
    <property type="entry name" value="UDP-N-acetylenolpyruvoylglucosamine reductase, C-terminal domain"/>
    <property type="match status" value="1"/>
</dbReference>
<dbReference type="GO" id="GO:0071949">
    <property type="term" value="F:FAD binding"/>
    <property type="evidence" value="ECO:0007669"/>
    <property type="project" value="InterPro"/>
</dbReference>
<evidence type="ECO:0000256" key="13">
    <source>
        <dbReference type="ARBA" id="ARBA00023306"/>
    </source>
</evidence>
<feature type="active site" evidence="16">
    <location>
        <position position="159"/>
    </location>
</feature>
<dbReference type="PANTHER" id="PTHR21071">
    <property type="entry name" value="UDP-N-ACETYLENOLPYRUVOYLGLUCOSAMINE REDUCTASE"/>
    <property type="match status" value="1"/>
</dbReference>
<feature type="active site" description="Proton donor" evidence="16">
    <location>
        <position position="210"/>
    </location>
</feature>
<comment type="caution">
    <text evidence="18">The sequence shown here is derived from an EMBL/GenBank/DDBJ whole genome shotgun (WGS) entry which is preliminary data.</text>
</comment>
<dbReference type="Gene3D" id="3.30.465.10">
    <property type="match status" value="1"/>
</dbReference>
<dbReference type="GO" id="GO:0009252">
    <property type="term" value="P:peptidoglycan biosynthetic process"/>
    <property type="evidence" value="ECO:0007669"/>
    <property type="project" value="UniProtKB-UniRule"/>
</dbReference>
<evidence type="ECO:0000256" key="6">
    <source>
        <dbReference type="ARBA" id="ARBA00022618"/>
    </source>
</evidence>
<dbReference type="GO" id="GO:0051301">
    <property type="term" value="P:cell division"/>
    <property type="evidence" value="ECO:0007669"/>
    <property type="project" value="UniProtKB-KW"/>
</dbReference>
<dbReference type="PROSITE" id="PS51387">
    <property type="entry name" value="FAD_PCMH"/>
    <property type="match status" value="1"/>
</dbReference>
<comment type="pathway">
    <text evidence="4 16">Cell wall biogenesis; peptidoglycan biosynthesis.</text>
</comment>
<dbReference type="GO" id="GO:0005829">
    <property type="term" value="C:cytosol"/>
    <property type="evidence" value="ECO:0007669"/>
    <property type="project" value="TreeGrafter"/>
</dbReference>
<evidence type="ECO:0000256" key="8">
    <source>
        <dbReference type="ARBA" id="ARBA00022827"/>
    </source>
</evidence>
<evidence type="ECO:0000256" key="11">
    <source>
        <dbReference type="ARBA" id="ARBA00022984"/>
    </source>
</evidence>
<evidence type="ECO:0000256" key="10">
    <source>
        <dbReference type="ARBA" id="ARBA00022960"/>
    </source>
</evidence>
<sequence>MKIEENVNLAKYTTYRIGGPARYFTECKSEQEVVDVLAWARDIAVPYFVLGGGSNVLVSDGGYDGLVLRMANTEYSWDKNTVRAGAGASMESLVNSSIESGFAGLEWAGGLPGQLGGALRGNAGAFGGEIKDIVKSVRAVSPEGKIRDFSKKECAFAYRISIFKEKPGYIIISAELEFKKGNAEELRRIADEKIEWRRAKHPMEYGNSGSIFKGVEPDKLPVSIKENYPELERAMRDGNVAAAFFIDQAGLKLKRVGGAEVSNKHPNFLVNRTGSARAEDVLMLASAVKSRVLQEFGVILEEEVHYLT</sequence>
<keyword evidence="14 16" id="KW-0961">Cell wall biogenesis/degradation</keyword>
<dbReference type="EMBL" id="MHOH01000011">
    <property type="protein sequence ID" value="OGZ60842.1"/>
    <property type="molecule type" value="Genomic_DNA"/>
</dbReference>
<dbReference type="PANTHER" id="PTHR21071:SF4">
    <property type="entry name" value="UDP-N-ACETYLENOLPYRUVOYLGLUCOSAMINE REDUCTASE"/>
    <property type="match status" value="1"/>
</dbReference>
<dbReference type="NCBIfam" id="TIGR00179">
    <property type="entry name" value="murB"/>
    <property type="match status" value="1"/>
</dbReference>
<evidence type="ECO:0000256" key="1">
    <source>
        <dbReference type="ARBA" id="ARBA00001974"/>
    </source>
</evidence>
<evidence type="ECO:0000313" key="19">
    <source>
        <dbReference type="Proteomes" id="UP000178835"/>
    </source>
</evidence>
<feature type="active site" evidence="16">
    <location>
        <position position="303"/>
    </location>
</feature>
<evidence type="ECO:0000256" key="3">
    <source>
        <dbReference type="ARBA" id="ARBA00004496"/>
    </source>
</evidence>
<keyword evidence="10 16" id="KW-0133">Cell shape</keyword>
<feature type="domain" description="FAD-binding PCMH-type" evidence="17">
    <location>
        <begin position="16"/>
        <end position="181"/>
    </location>
</feature>
<dbReference type="SUPFAM" id="SSF56194">
    <property type="entry name" value="Uridine diphospho-N-Acetylenolpyruvylglucosamine reductase, MurB, C-terminal domain"/>
    <property type="match status" value="1"/>
</dbReference>
<dbReference type="InterPro" id="IPR016166">
    <property type="entry name" value="FAD-bd_PCMH"/>
</dbReference>
<dbReference type="InterPro" id="IPR036318">
    <property type="entry name" value="FAD-bd_PCMH-like_sf"/>
</dbReference>
<dbReference type="InterPro" id="IPR016167">
    <property type="entry name" value="FAD-bd_PCMH_sub1"/>
</dbReference>
<dbReference type="AlphaFoldDB" id="A0A1G2HED3"/>
<evidence type="ECO:0000256" key="12">
    <source>
        <dbReference type="ARBA" id="ARBA00023002"/>
    </source>
</evidence>
<evidence type="ECO:0000256" key="2">
    <source>
        <dbReference type="ARBA" id="ARBA00003921"/>
    </source>
</evidence>
<dbReference type="SUPFAM" id="SSF56176">
    <property type="entry name" value="FAD-binding/transporter-associated domain-like"/>
    <property type="match status" value="1"/>
</dbReference>
<dbReference type="InterPro" id="IPR011601">
    <property type="entry name" value="MurB_C"/>
</dbReference>
<keyword evidence="13 16" id="KW-0131">Cell cycle</keyword>
<comment type="subcellular location">
    <subcellularLocation>
        <location evidence="3 16">Cytoplasm</location>
    </subcellularLocation>
</comment>
<keyword evidence="5 16" id="KW-0963">Cytoplasm</keyword>
<reference evidence="18 19" key="1">
    <citation type="journal article" date="2016" name="Nat. Commun.">
        <title>Thousands of microbial genomes shed light on interconnected biogeochemical processes in an aquifer system.</title>
        <authorList>
            <person name="Anantharaman K."/>
            <person name="Brown C.T."/>
            <person name="Hug L.A."/>
            <person name="Sharon I."/>
            <person name="Castelle C.J."/>
            <person name="Probst A.J."/>
            <person name="Thomas B.C."/>
            <person name="Singh A."/>
            <person name="Wilkins M.J."/>
            <person name="Karaoz U."/>
            <person name="Brodie E.L."/>
            <person name="Williams K.H."/>
            <person name="Hubbard S.S."/>
            <person name="Banfield J.F."/>
        </authorList>
    </citation>
    <scope>NUCLEOTIDE SEQUENCE [LARGE SCALE GENOMIC DNA]</scope>
</reference>
<keyword evidence="8 16" id="KW-0274">FAD</keyword>
<protein>
    <recommendedName>
        <fullName evidence="16">UDP-N-acetylenolpyruvoylglucosamine reductase</fullName>
        <ecNumber evidence="16">1.3.1.98</ecNumber>
    </recommendedName>
    <alternativeName>
        <fullName evidence="16">UDP-N-acetylmuramate dehydrogenase</fullName>
    </alternativeName>
</protein>
<keyword evidence="12 16" id="KW-0560">Oxidoreductase</keyword>
<keyword evidence="11 16" id="KW-0573">Peptidoglycan synthesis</keyword>
<gene>
    <name evidence="16" type="primary">murB</name>
    <name evidence="18" type="ORF">A2919_02205</name>
</gene>
<dbReference type="GO" id="GO:0071555">
    <property type="term" value="P:cell wall organization"/>
    <property type="evidence" value="ECO:0007669"/>
    <property type="project" value="UniProtKB-KW"/>
</dbReference>
<dbReference type="Pfam" id="PF02873">
    <property type="entry name" value="MurB_C"/>
    <property type="match status" value="1"/>
</dbReference>
<name>A0A1G2HED3_9BACT</name>
<evidence type="ECO:0000256" key="15">
    <source>
        <dbReference type="ARBA" id="ARBA00048914"/>
    </source>
</evidence>
<dbReference type="InterPro" id="IPR016169">
    <property type="entry name" value="FAD-bd_PCMH_sub2"/>
</dbReference>
<keyword evidence="6 16" id="KW-0132">Cell division</keyword>
<evidence type="ECO:0000256" key="16">
    <source>
        <dbReference type="HAMAP-Rule" id="MF_00037"/>
    </source>
</evidence>
<comment type="function">
    <text evidence="2 16">Cell wall formation.</text>
</comment>
<organism evidence="18 19">
    <name type="scientific">Candidatus Spechtbacteria bacterium RIFCSPLOWO2_01_FULL_43_12</name>
    <dbReference type="NCBI Taxonomy" id="1802162"/>
    <lineage>
        <taxon>Bacteria</taxon>
        <taxon>Candidatus Spechtiibacteriota</taxon>
    </lineage>
</organism>
<keyword evidence="9 16" id="KW-0521">NADP</keyword>
<evidence type="ECO:0000256" key="5">
    <source>
        <dbReference type="ARBA" id="ARBA00022490"/>
    </source>
</evidence>
<comment type="cofactor">
    <cofactor evidence="1 16">
        <name>FAD</name>
        <dbReference type="ChEBI" id="CHEBI:57692"/>
    </cofactor>
</comment>
<dbReference type="InterPro" id="IPR003170">
    <property type="entry name" value="MurB"/>
</dbReference>
<evidence type="ECO:0000256" key="7">
    <source>
        <dbReference type="ARBA" id="ARBA00022630"/>
    </source>
</evidence>
<dbReference type="HAMAP" id="MF_00037">
    <property type="entry name" value="MurB"/>
    <property type="match status" value="1"/>
</dbReference>
<dbReference type="EC" id="1.3.1.98" evidence="16"/>
<dbReference type="InterPro" id="IPR006094">
    <property type="entry name" value="Oxid_FAD_bind_N"/>
</dbReference>
<dbReference type="Pfam" id="PF01565">
    <property type="entry name" value="FAD_binding_4"/>
    <property type="match status" value="1"/>
</dbReference>
<evidence type="ECO:0000256" key="4">
    <source>
        <dbReference type="ARBA" id="ARBA00004752"/>
    </source>
</evidence>
<dbReference type="GO" id="GO:0008360">
    <property type="term" value="P:regulation of cell shape"/>
    <property type="evidence" value="ECO:0007669"/>
    <property type="project" value="UniProtKB-KW"/>
</dbReference>
<keyword evidence="7 16" id="KW-0285">Flavoprotein</keyword>
<accession>A0A1G2HED3</accession>
<proteinExistence type="inferred from homology"/>
<dbReference type="UniPathway" id="UPA00219"/>
<dbReference type="Proteomes" id="UP000178835">
    <property type="component" value="Unassembled WGS sequence"/>
</dbReference>
<dbReference type="NCBIfam" id="NF010480">
    <property type="entry name" value="PRK13905.1"/>
    <property type="match status" value="1"/>
</dbReference>
<evidence type="ECO:0000256" key="14">
    <source>
        <dbReference type="ARBA" id="ARBA00023316"/>
    </source>
</evidence>
<comment type="catalytic activity">
    <reaction evidence="15 16">
        <text>UDP-N-acetyl-alpha-D-muramate + NADP(+) = UDP-N-acetyl-3-O-(1-carboxyvinyl)-alpha-D-glucosamine + NADPH + H(+)</text>
        <dbReference type="Rhea" id="RHEA:12248"/>
        <dbReference type="ChEBI" id="CHEBI:15378"/>
        <dbReference type="ChEBI" id="CHEBI:57783"/>
        <dbReference type="ChEBI" id="CHEBI:58349"/>
        <dbReference type="ChEBI" id="CHEBI:68483"/>
        <dbReference type="ChEBI" id="CHEBI:70757"/>
        <dbReference type="EC" id="1.3.1.98"/>
    </reaction>
</comment>
<evidence type="ECO:0000313" key="18">
    <source>
        <dbReference type="EMBL" id="OGZ60842.1"/>
    </source>
</evidence>
<dbReference type="GO" id="GO:0008762">
    <property type="term" value="F:UDP-N-acetylmuramate dehydrogenase activity"/>
    <property type="evidence" value="ECO:0007669"/>
    <property type="project" value="UniProtKB-UniRule"/>
</dbReference>